<protein>
    <submittedName>
        <fullName evidence="1">NRDE family protein</fullName>
    </submittedName>
</protein>
<dbReference type="AlphaFoldDB" id="A0AAE5A801"/>
<gene>
    <name evidence="1" type="ORF">R4315_21830</name>
</gene>
<dbReference type="InterPro" id="IPR008551">
    <property type="entry name" value="TANGO2"/>
</dbReference>
<proteinExistence type="predicted"/>
<dbReference type="RefSeq" id="WP_317743698.1">
    <property type="nucleotide sequence ID" value="NZ_JAWLUP010000074.1"/>
</dbReference>
<accession>A0AAE5A801</accession>
<organism evidence="1 2">
    <name type="scientific">Rhodococcus oxybenzonivorans</name>
    <dbReference type="NCBI Taxonomy" id="1990687"/>
    <lineage>
        <taxon>Bacteria</taxon>
        <taxon>Bacillati</taxon>
        <taxon>Actinomycetota</taxon>
        <taxon>Actinomycetes</taxon>
        <taxon>Mycobacteriales</taxon>
        <taxon>Nocardiaceae</taxon>
        <taxon>Rhodococcus</taxon>
    </lineage>
</organism>
<reference evidence="1" key="1">
    <citation type="submission" date="2023-10" db="EMBL/GenBank/DDBJ databases">
        <title>Development of a sustainable strategy for remediation of hydrocarbon-contaminated territories based on the waste exchange concept.</title>
        <authorList>
            <person name="Krivoruchko A."/>
        </authorList>
    </citation>
    <scope>NUCLEOTIDE SEQUENCE</scope>
    <source>
        <strain evidence="1">IEGM 68</strain>
    </source>
</reference>
<comment type="caution">
    <text evidence="1">The sequence shown here is derived from an EMBL/GenBank/DDBJ whole genome shotgun (WGS) entry which is preliminary data.</text>
</comment>
<evidence type="ECO:0000313" key="2">
    <source>
        <dbReference type="Proteomes" id="UP001185863"/>
    </source>
</evidence>
<sequence>MCLVLFAWHTHPDLPLVVAANRDEFYARPTEPLHRWDEGFVAGRDLLAGGTWMGISDGLRFAAVTNVRDGSPAAGALSRGRLPVDFLVSEDSAAFHADSVAADGSAYGSFNLLVADREELWWSTNRPHGRRHRVEPGIHGLSNAELDTPWPKVTEGTRLFGAALAADDGKPDADLEAYFAVLVHSEPAAWESLPDTGVGPDLERALSSRFIHYGEYGTRASTVLRVRSDGTYDITERRFDPNGATGEVRFDSAQVR</sequence>
<dbReference type="PANTHER" id="PTHR17985:SF8">
    <property type="entry name" value="TRANSPORT AND GOLGI ORGANIZATION PROTEIN 2 HOMOLOG"/>
    <property type="match status" value="1"/>
</dbReference>
<dbReference type="Proteomes" id="UP001185863">
    <property type="component" value="Unassembled WGS sequence"/>
</dbReference>
<evidence type="ECO:0000313" key="1">
    <source>
        <dbReference type="EMBL" id="MDV7267172.1"/>
    </source>
</evidence>
<dbReference type="PANTHER" id="PTHR17985">
    <property type="entry name" value="SER/THR-RICH PROTEIN T10 IN DGCR REGION"/>
    <property type="match status" value="1"/>
</dbReference>
<dbReference type="EMBL" id="JAWLUP010000074">
    <property type="protein sequence ID" value="MDV7267172.1"/>
    <property type="molecule type" value="Genomic_DNA"/>
</dbReference>
<dbReference type="Pfam" id="PF05742">
    <property type="entry name" value="TANGO2"/>
    <property type="match status" value="1"/>
</dbReference>
<name>A0AAE5A801_9NOCA</name>